<gene>
    <name evidence="3" type="ORF">Anas_00907</name>
</gene>
<dbReference type="OrthoDB" id="10058145at2759"/>
<dbReference type="Proteomes" id="UP000326759">
    <property type="component" value="Unassembled WGS sequence"/>
</dbReference>
<name>A0A5N5SQU6_9CRUS</name>
<evidence type="ECO:0000313" key="4">
    <source>
        <dbReference type="Proteomes" id="UP000326759"/>
    </source>
</evidence>
<dbReference type="SUPFAM" id="SSF49764">
    <property type="entry name" value="HSP20-like chaperones"/>
    <property type="match status" value="1"/>
</dbReference>
<accession>A0A5N5SQU6</accession>
<reference evidence="3 4" key="1">
    <citation type="journal article" date="2019" name="PLoS Biol.">
        <title>Sex chromosomes control vertical transmission of feminizing Wolbachia symbionts in an isopod.</title>
        <authorList>
            <person name="Becking T."/>
            <person name="Chebbi M.A."/>
            <person name="Giraud I."/>
            <person name="Moumen B."/>
            <person name="Laverre T."/>
            <person name="Caubet Y."/>
            <person name="Peccoud J."/>
            <person name="Gilbert C."/>
            <person name="Cordaux R."/>
        </authorList>
    </citation>
    <scope>NUCLEOTIDE SEQUENCE [LARGE SCALE GENOMIC DNA]</scope>
    <source>
        <strain evidence="3">ANa2</strain>
        <tissue evidence="3">Whole body excluding digestive tract and cuticle</tissue>
    </source>
</reference>
<keyword evidence="4" id="KW-1185">Reference proteome</keyword>
<dbReference type="AlphaFoldDB" id="A0A5N5SQU6"/>
<comment type="caution">
    <text evidence="3">The sequence shown here is derived from an EMBL/GenBank/DDBJ whole genome shotgun (WGS) entry which is preliminary data.</text>
</comment>
<organism evidence="3 4">
    <name type="scientific">Armadillidium nasatum</name>
    <dbReference type="NCBI Taxonomy" id="96803"/>
    <lineage>
        <taxon>Eukaryota</taxon>
        <taxon>Metazoa</taxon>
        <taxon>Ecdysozoa</taxon>
        <taxon>Arthropoda</taxon>
        <taxon>Crustacea</taxon>
        <taxon>Multicrustacea</taxon>
        <taxon>Malacostraca</taxon>
        <taxon>Eumalacostraca</taxon>
        <taxon>Peracarida</taxon>
        <taxon>Isopoda</taxon>
        <taxon>Oniscidea</taxon>
        <taxon>Crinocheta</taxon>
        <taxon>Armadillidiidae</taxon>
        <taxon>Armadillidium</taxon>
    </lineage>
</organism>
<sequence length="339" mass="37764">MADESQAVSCTEEDDKYRMVMDVKDFSPEHINVKAIDDTIVVEGHIEKKEGNAVSTQKFALPSSKTEHSIPISRGSETITSRVMGGSPRRHVVTTWGQAAGKPSDRDCGPFNPTGGCNTTYYSTPKGTGRVTETIYVDVPDRRGNTVSTTTDHSNQWRSFNTMVEQSQKEMEDMMKHHTIDSSTSKYPNSTSKNVVSVPIGASTTRDVTRSGNSVTERQEHRWGDNPAPGVNRTNRALSEATEVKDKDGNVIGHKMKQEKESKAEGEREEVLPDGTKRKIFTKSYETKNTFSSSSNNFAKTKHGNQEYLIAKGHIRQFVIRGLDIFQRYLISGLFLGFD</sequence>
<dbReference type="InterPro" id="IPR008978">
    <property type="entry name" value="HSP20-like_chaperone"/>
</dbReference>
<feature type="compositionally biased region" description="Polar residues" evidence="1">
    <location>
        <begin position="205"/>
        <end position="216"/>
    </location>
</feature>
<proteinExistence type="predicted"/>
<dbReference type="EMBL" id="SEYY01021290">
    <property type="protein sequence ID" value="KAB7496501.1"/>
    <property type="molecule type" value="Genomic_DNA"/>
</dbReference>
<dbReference type="Pfam" id="PF00011">
    <property type="entry name" value="HSP20"/>
    <property type="match status" value="1"/>
</dbReference>
<evidence type="ECO:0000256" key="1">
    <source>
        <dbReference type="SAM" id="MobiDB-lite"/>
    </source>
</evidence>
<protein>
    <recommendedName>
        <fullName evidence="2">SHSP domain-containing protein</fullName>
    </recommendedName>
</protein>
<feature type="domain" description="SHSP" evidence="2">
    <location>
        <begin position="11"/>
        <end position="72"/>
    </location>
</feature>
<feature type="region of interest" description="Disordered" evidence="1">
    <location>
        <begin position="205"/>
        <end position="233"/>
    </location>
</feature>
<dbReference type="CDD" id="cd06526">
    <property type="entry name" value="metazoan_ACD"/>
    <property type="match status" value="1"/>
</dbReference>
<evidence type="ECO:0000313" key="3">
    <source>
        <dbReference type="EMBL" id="KAB7496501.1"/>
    </source>
</evidence>
<dbReference type="InterPro" id="IPR002068">
    <property type="entry name" value="A-crystallin/Hsp20_dom"/>
</dbReference>
<dbReference type="Gene3D" id="2.60.40.790">
    <property type="match status" value="1"/>
</dbReference>
<evidence type="ECO:0000259" key="2">
    <source>
        <dbReference type="Pfam" id="PF00011"/>
    </source>
</evidence>